<gene>
    <name evidence="1" type="ORF">PM001_LOCUS808</name>
</gene>
<accession>A0AAV1T3J2</accession>
<dbReference type="AlphaFoldDB" id="A0AAV1T3J2"/>
<name>A0AAV1T3J2_9STRA</name>
<dbReference type="EMBL" id="CAKLBY020000004">
    <property type="protein sequence ID" value="CAK7894482.1"/>
    <property type="molecule type" value="Genomic_DNA"/>
</dbReference>
<organism evidence="1 2">
    <name type="scientific">Peronospora matthiolae</name>
    <dbReference type="NCBI Taxonomy" id="2874970"/>
    <lineage>
        <taxon>Eukaryota</taxon>
        <taxon>Sar</taxon>
        <taxon>Stramenopiles</taxon>
        <taxon>Oomycota</taxon>
        <taxon>Peronosporomycetes</taxon>
        <taxon>Peronosporales</taxon>
        <taxon>Peronosporaceae</taxon>
        <taxon>Peronospora</taxon>
    </lineage>
</organism>
<evidence type="ECO:0000313" key="2">
    <source>
        <dbReference type="Proteomes" id="UP001162060"/>
    </source>
</evidence>
<reference evidence="1" key="1">
    <citation type="submission" date="2024-01" db="EMBL/GenBank/DDBJ databases">
        <authorList>
            <person name="Webb A."/>
        </authorList>
    </citation>
    <scope>NUCLEOTIDE SEQUENCE</scope>
    <source>
        <strain evidence="1">Pm1</strain>
    </source>
</reference>
<dbReference type="Proteomes" id="UP001162060">
    <property type="component" value="Unassembled WGS sequence"/>
</dbReference>
<protein>
    <recommendedName>
        <fullName evidence="3">LAGLIDADG endonuclease</fullName>
    </recommendedName>
</protein>
<comment type="caution">
    <text evidence="1">The sequence shown here is derived from an EMBL/GenBank/DDBJ whole genome shotgun (WGS) entry which is preliminary data.</text>
</comment>
<sequence length="121" mass="13769">MLVKLPNASSDGENMINGCDAGLVTLIARCAKFNKLRVRFTPHQIDIIVKSAAEASAAAPVSRWSTRSQNDFVNWICVKCSKKTSRWMHSVRVLNFYKKYHRSIIVHTEDQHPENLPSAEW</sequence>
<evidence type="ECO:0000313" key="1">
    <source>
        <dbReference type="EMBL" id="CAK7894482.1"/>
    </source>
</evidence>
<proteinExistence type="predicted"/>
<evidence type="ECO:0008006" key="3">
    <source>
        <dbReference type="Google" id="ProtNLM"/>
    </source>
</evidence>